<feature type="transmembrane region" description="Helical" evidence="1">
    <location>
        <begin position="42"/>
        <end position="61"/>
    </location>
</feature>
<sequence length="285" mass="31443">MLKAIIIAHRRARRYDATYLSVSILVALSGLVATFVKGLAVPVSVIGGLWAAACAAGVVAWTRREIQRAATIQEMFDVRLFRLSWNSIAAGDPIDTAQVNWLAKRYRGDRSALRDYYDVPRLPAPYDVVACQMLNLAWGARVRRRYARVLLTGVLAWSVAGVAVGAAAGLTVIETALWWYVPSLGVALLAWDALRAQREVAAERERLLGILWERVRASVTGSGVDLPATVRAVQDAIFQTRQRDIRVPTWFFSRFEAADRADFRAIMAELTSTVSVRTAGDRANA</sequence>
<proteinExistence type="predicted"/>
<dbReference type="Proteomes" id="UP000482800">
    <property type="component" value="Unassembled WGS sequence"/>
</dbReference>
<keyword evidence="1" id="KW-0812">Transmembrane</keyword>
<reference evidence="2 3" key="1">
    <citation type="submission" date="2020-03" db="EMBL/GenBank/DDBJ databases">
        <title>Whole genome shotgun sequence of Phytohabitans houttuyneae NBRC 108639.</title>
        <authorList>
            <person name="Komaki H."/>
            <person name="Tamura T."/>
        </authorList>
    </citation>
    <scope>NUCLEOTIDE SEQUENCE [LARGE SCALE GENOMIC DNA]</scope>
    <source>
        <strain evidence="2 3">NBRC 108639</strain>
    </source>
</reference>
<dbReference type="Pfam" id="PF18159">
    <property type="entry name" value="S_4TM"/>
    <property type="match status" value="1"/>
</dbReference>
<keyword evidence="3" id="KW-1185">Reference proteome</keyword>
<evidence type="ECO:0000256" key="1">
    <source>
        <dbReference type="SAM" id="Phobius"/>
    </source>
</evidence>
<feature type="transmembrane region" description="Helical" evidence="1">
    <location>
        <begin position="17"/>
        <end position="36"/>
    </location>
</feature>
<dbReference type="AlphaFoldDB" id="A0A6V8KS16"/>
<dbReference type="EMBL" id="BLPF01000003">
    <property type="protein sequence ID" value="GFJ84587.1"/>
    <property type="molecule type" value="Genomic_DNA"/>
</dbReference>
<evidence type="ECO:0000313" key="2">
    <source>
        <dbReference type="EMBL" id="GFJ84587.1"/>
    </source>
</evidence>
<gene>
    <name evidence="2" type="ORF">Phou_087670</name>
</gene>
<feature type="transmembrane region" description="Helical" evidence="1">
    <location>
        <begin position="176"/>
        <end position="194"/>
    </location>
</feature>
<feature type="transmembrane region" description="Helical" evidence="1">
    <location>
        <begin position="149"/>
        <end position="170"/>
    </location>
</feature>
<reference evidence="2 3" key="2">
    <citation type="submission" date="2020-03" db="EMBL/GenBank/DDBJ databases">
        <authorList>
            <person name="Ichikawa N."/>
            <person name="Kimura A."/>
            <person name="Kitahashi Y."/>
            <person name="Uohara A."/>
        </authorList>
    </citation>
    <scope>NUCLEOTIDE SEQUENCE [LARGE SCALE GENOMIC DNA]</scope>
    <source>
        <strain evidence="2 3">NBRC 108639</strain>
    </source>
</reference>
<accession>A0A6V8KS16</accession>
<protein>
    <submittedName>
        <fullName evidence="2">Uncharacterized protein</fullName>
    </submittedName>
</protein>
<organism evidence="2 3">
    <name type="scientific">Phytohabitans houttuyneae</name>
    <dbReference type="NCBI Taxonomy" id="1076126"/>
    <lineage>
        <taxon>Bacteria</taxon>
        <taxon>Bacillati</taxon>
        <taxon>Actinomycetota</taxon>
        <taxon>Actinomycetes</taxon>
        <taxon>Micromonosporales</taxon>
        <taxon>Micromonosporaceae</taxon>
    </lineage>
</organism>
<keyword evidence="1" id="KW-1133">Transmembrane helix</keyword>
<comment type="caution">
    <text evidence="2">The sequence shown here is derived from an EMBL/GenBank/DDBJ whole genome shotgun (WGS) entry which is preliminary data.</text>
</comment>
<dbReference type="InterPro" id="IPR049920">
    <property type="entry name" value="IK1_05631-like"/>
</dbReference>
<keyword evidence="1" id="KW-0472">Membrane</keyword>
<name>A0A6V8KS16_9ACTN</name>
<evidence type="ECO:0000313" key="3">
    <source>
        <dbReference type="Proteomes" id="UP000482800"/>
    </source>
</evidence>